<dbReference type="Gene3D" id="3.90.226.10">
    <property type="entry name" value="2-enoyl-CoA Hydratase, Chain A, domain 1"/>
    <property type="match status" value="1"/>
</dbReference>
<evidence type="ECO:0000259" key="3">
    <source>
        <dbReference type="Pfam" id="PF23658"/>
    </source>
</evidence>
<dbReference type="SUPFAM" id="SSF52096">
    <property type="entry name" value="ClpP/crotonase"/>
    <property type="match status" value="1"/>
</dbReference>
<dbReference type="GO" id="GO:0006508">
    <property type="term" value="P:proteolysis"/>
    <property type="evidence" value="ECO:0007669"/>
    <property type="project" value="InterPro"/>
</dbReference>
<feature type="domain" description="CPAF-like PDZ" evidence="3">
    <location>
        <begin position="172"/>
        <end position="287"/>
    </location>
</feature>
<evidence type="ECO:0000313" key="4">
    <source>
        <dbReference type="EMBL" id="KAK4446000.1"/>
    </source>
</evidence>
<dbReference type="InterPro" id="IPR052766">
    <property type="entry name" value="S41A_metabolite_peptidase"/>
</dbReference>
<comment type="caution">
    <text evidence="4">The sequence shown here is derived from an EMBL/GenBank/DDBJ whole genome shotgun (WGS) entry which is preliminary data.</text>
</comment>
<dbReference type="PANTHER" id="PTHR37049">
    <property type="entry name" value="PEPTIDASE S41 FAMILY PROTEIN"/>
    <property type="match status" value="1"/>
</dbReference>
<feature type="domain" description="Tail specific protease" evidence="2">
    <location>
        <begin position="366"/>
        <end position="598"/>
    </location>
</feature>
<accession>A0AAV9GF57</accession>
<evidence type="ECO:0000259" key="2">
    <source>
        <dbReference type="Pfam" id="PF03572"/>
    </source>
</evidence>
<dbReference type="EMBL" id="MU865960">
    <property type="protein sequence ID" value="KAK4446000.1"/>
    <property type="molecule type" value="Genomic_DNA"/>
</dbReference>
<dbReference type="GO" id="GO:0008236">
    <property type="term" value="F:serine-type peptidase activity"/>
    <property type="evidence" value="ECO:0007669"/>
    <property type="project" value="InterPro"/>
</dbReference>
<feature type="signal peptide" evidence="1">
    <location>
        <begin position="1"/>
        <end position="24"/>
    </location>
</feature>
<protein>
    <recommendedName>
        <fullName evidence="6">Tail specific protease domain-containing protein</fullName>
    </recommendedName>
</protein>
<dbReference type="Proteomes" id="UP001321760">
    <property type="component" value="Unassembled WGS sequence"/>
</dbReference>
<dbReference type="Pfam" id="PF03572">
    <property type="entry name" value="Peptidase_S41"/>
    <property type="match status" value="1"/>
</dbReference>
<evidence type="ECO:0008006" key="6">
    <source>
        <dbReference type="Google" id="ProtNLM"/>
    </source>
</evidence>
<reference evidence="4" key="2">
    <citation type="submission" date="2023-05" db="EMBL/GenBank/DDBJ databases">
        <authorList>
            <consortium name="Lawrence Berkeley National Laboratory"/>
            <person name="Steindorff A."/>
            <person name="Hensen N."/>
            <person name="Bonometti L."/>
            <person name="Westerberg I."/>
            <person name="Brannstrom I.O."/>
            <person name="Guillou S."/>
            <person name="Cros-Aarteil S."/>
            <person name="Calhoun S."/>
            <person name="Haridas S."/>
            <person name="Kuo A."/>
            <person name="Mondo S."/>
            <person name="Pangilinan J."/>
            <person name="Riley R."/>
            <person name="Labutti K."/>
            <person name="Andreopoulos B."/>
            <person name="Lipzen A."/>
            <person name="Chen C."/>
            <person name="Yanf M."/>
            <person name="Daum C."/>
            <person name="Ng V."/>
            <person name="Clum A."/>
            <person name="Ohm R."/>
            <person name="Martin F."/>
            <person name="Silar P."/>
            <person name="Natvig D."/>
            <person name="Lalanne C."/>
            <person name="Gautier V."/>
            <person name="Ament-Velasquez S.L."/>
            <person name="Kruys A."/>
            <person name="Hutchinson M.I."/>
            <person name="Powell A.J."/>
            <person name="Barry K."/>
            <person name="Miller A.N."/>
            <person name="Grigoriev I.V."/>
            <person name="Debuchy R."/>
            <person name="Gladieux P."/>
            <person name="Thoren M.H."/>
            <person name="Johannesson H."/>
        </authorList>
    </citation>
    <scope>NUCLEOTIDE SEQUENCE</scope>
    <source>
        <strain evidence="4">PSN243</strain>
    </source>
</reference>
<dbReference type="AlphaFoldDB" id="A0AAV9GF57"/>
<dbReference type="PANTHER" id="PTHR37049:SF4">
    <property type="entry name" value="RHODANESE DOMAIN-CONTAINING PROTEIN"/>
    <property type="match status" value="1"/>
</dbReference>
<dbReference type="InterPro" id="IPR005151">
    <property type="entry name" value="Tail-specific_protease"/>
</dbReference>
<dbReference type="InterPro" id="IPR056186">
    <property type="entry name" value="PDZ_CPAF-rel"/>
</dbReference>
<feature type="chain" id="PRO_5043451680" description="Tail specific protease domain-containing protein" evidence="1">
    <location>
        <begin position="25"/>
        <end position="782"/>
    </location>
</feature>
<dbReference type="InterPro" id="IPR029045">
    <property type="entry name" value="ClpP/crotonase-like_dom_sf"/>
</dbReference>
<gene>
    <name evidence="4" type="ORF">QBC34DRAFT_470548</name>
</gene>
<reference evidence="4" key="1">
    <citation type="journal article" date="2023" name="Mol. Phylogenet. Evol.">
        <title>Genome-scale phylogeny and comparative genomics of the fungal order Sordariales.</title>
        <authorList>
            <person name="Hensen N."/>
            <person name="Bonometti L."/>
            <person name="Westerberg I."/>
            <person name="Brannstrom I.O."/>
            <person name="Guillou S."/>
            <person name="Cros-Aarteil S."/>
            <person name="Calhoun S."/>
            <person name="Haridas S."/>
            <person name="Kuo A."/>
            <person name="Mondo S."/>
            <person name="Pangilinan J."/>
            <person name="Riley R."/>
            <person name="LaButti K."/>
            <person name="Andreopoulos B."/>
            <person name="Lipzen A."/>
            <person name="Chen C."/>
            <person name="Yan M."/>
            <person name="Daum C."/>
            <person name="Ng V."/>
            <person name="Clum A."/>
            <person name="Steindorff A."/>
            <person name="Ohm R.A."/>
            <person name="Martin F."/>
            <person name="Silar P."/>
            <person name="Natvig D.O."/>
            <person name="Lalanne C."/>
            <person name="Gautier V."/>
            <person name="Ament-Velasquez S.L."/>
            <person name="Kruys A."/>
            <person name="Hutchinson M.I."/>
            <person name="Powell A.J."/>
            <person name="Barry K."/>
            <person name="Miller A.N."/>
            <person name="Grigoriev I.V."/>
            <person name="Debuchy R."/>
            <person name="Gladieux P."/>
            <person name="Hiltunen Thoren M."/>
            <person name="Johannesson H."/>
        </authorList>
    </citation>
    <scope>NUCLEOTIDE SEQUENCE</scope>
    <source>
        <strain evidence="4">PSN243</strain>
    </source>
</reference>
<keyword evidence="5" id="KW-1185">Reference proteome</keyword>
<proteinExistence type="predicted"/>
<keyword evidence="1" id="KW-0732">Signal</keyword>
<organism evidence="4 5">
    <name type="scientific">Podospora aff. communis PSN243</name>
    <dbReference type="NCBI Taxonomy" id="3040156"/>
    <lineage>
        <taxon>Eukaryota</taxon>
        <taxon>Fungi</taxon>
        <taxon>Dikarya</taxon>
        <taxon>Ascomycota</taxon>
        <taxon>Pezizomycotina</taxon>
        <taxon>Sordariomycetes</taxon>
        <taxon>Sordariomycetidae</taxon>
        <taxon>Sordariales</taxon>
        <taxon>Podosporaceae</taxon>
        <taxon>Podospora</taxon>
    </lineage>
</organism>
<name>A0AAV9GF57_9PEZI</name>
<dbReference type="Pfam" id="PF23658">
    <property type="entry name" value="PDZ_CPAF_rel"/>
    <property type="match status" value="1"/>
</dbReference>
<evidence type="ECO:0000256" key="1">
    <source>
        <dbReference type="SAM" id="SignalP"/>
    </source>
</evidence>
<sequence length="782" mass="82812">MGLSRRKYAALLLVQLSCIFGVNAVPAPQVTAPASGPLNPSACASVASITSSLLAVSPRATPTVPATLAIECLQTVPNKVEPAQRLIKSLKAFLGWQSTLAFLKDPPQSYMFPPVDIMAGFDNISATVASGGFTNEFDFGLAIVYLIQAAHDGHFAFRPDVFRGFGFRNRMAMDLVSVSVDGIQVPKLYHFSELNATAVGSNGTAILPRAIVQINGEDAATVIARRNAVFSLYQDADSQWNSVMRSYAFPGASTFVAASLDYQGPNLTLTYDNGDSRTEPNFAIIRDGANFTGVNTGEDYYQRFCNPDTAPQAATATSTILVPAPTPTQTAAAAPTISGYPFPVIRDSGSNTTSGYFLNGTGYEDVAVLAVTSFSPGGDMGFLAYMTDFQRVIEEFLALCKANNKKKLVIDLAANGGGYIVAGYELFNQIFPGIPLFRADNLRETESLRQMAEVSGEFLTDILNFDGTGTDDGDADADTVARNRAFAALQQSPIIGNIVPGGVYAPDGTNLTTVDAILDPVILKGDRFTAYAYTPLNETSAAFNISGTGSRSNLPPAVFAPEDVVLLTDGTCGSTCTLFAYLMIQQLDVKATVVGGRPRTGPMQSVAGVEGAQVFFLPSLQSAASAVLTLSPDLNTTDSELAILEEGYALRRAASPANPGGVNGKNAFMKADAETPLQFLYQAANCRFFYTREMLFGPGEVWKRAVDATWTDPEAWCVEGSRVATNLSAEEADGKFFLNSKIQQAAADSGAGSVVLSLLGGRGGVGRVVVWAVVVVVGMVVM</sequence>
<evidence type="ECO:0000313" key="5">
    <source>
        <dbReference type="Proteomes" id="UP001321760"/>
    </source>
</evidence>